<dbReference type="RefSeq" id="WP_167220277.1">
    <property type="nucleotide sequence ID" value="NZ_JAAQPH010000001.1"/>
</dbReference>
<dbReference type="AlphaFoldDB" id="A0A967C5N7"/>
<feature type="region of interest" description="Disordered" evidence="2">
    <location>
        <begin position="468"/>
        <end position="493"/>
    </location>
</feature>
<accession>A0A967C5N7</accession>
<sequence length="841" mass="89507">MPRIPSASDIRSVSAGVTRDPGVRASAEDFGLGVARGISSLSEGIANAAPLFVKLKEMTDKSDAAEEKIQTEKNKAEVRQAAIQMVDDLEYDGNAPLEAAERSAQDLEAMEEEKLRALPPERRAAVREASAPIRLGHGLRAAQRLQNQKVAALEQGTAETLKLLQAQAAADPGAAAKLAADGRGLLTELHAAGALSDAQLEQRSTTFQRELYAGMLRDQPAGDVVADLEAGIYDEALDDSDLKQLLLIESRWRMQGEEAQGRASGRALVASAAQGDAAEPKLSDATARLLAAGDFADFELEAEKARRVRSGVESLRFAPEAEFEGEIGKLAPAVEALDKEARLEIQEAVRKGSEQLLEERRADPADYAMGLPSVAKAFAAAKGDPSLLPAAVSGRLAAQAAMGIGPEDQRALSKAEVAEMLQGYQALPVEARGEAVKALQEAYGDGIGRVAAELEEAGLPAQMVQALDPNSKGASAGPSIDEAQPAASGPGGDIIAETAERLLTEGEEARCAREEADPPEDMSLDRLPRPPFRNPRRDPENLNLLANDDPGGVVGDEGPSQLSESSTGDRGSADQVVAGRPDEGPGVDGLSLTGGPDEAAETGMEEESEESFIDSFSLRAAVRNAPLDPTFDSFRNLPRLSESPKEQAEAIFDTMGLTVYAPEGEDALVLLDIARDLWSLRHRFETQGPSVLTQFEEKVRDFSRVATAKRYHERNPNAKYGSLGVFAKAVLNKPERYLWSLSDNQLDHLHARALDLSDFTEGGEMATSALSTVAPAAGKKFGKLVGVAEAANLAVSLVSGNYAEQLSLTKTEQFRRGILKYPPGSASEKMMIELTGVTPIR</sequence>
<protein>
    <submittedName>
        <fullName evidence="3">Uncharacterized protein</fullName>
    </submittedName>
</protein>
<dbReference type="EMBL" id="JAAQPH010000001">
    <property type="protein sequence ID" value="NIA66972.1"/>
    <property type="molecule type" value="Genomic_DNA"/>
</dbReference>
<keyword evidence="1" id="KW-0175">Coiled coil</keyword>
<dbReference type="Proteomes" id="UP000761264">
    <property type="component" value="Unassembled WGS sequence"/>
</dbReference>
<organism evidence="3 4">
    <name type="scientific">Pelagibius litoralis</name>
    <dbReference type="NCBI Taxonomy" id="374515"/>
    <lineage>
        <taxon>Bacteria</taxon>
        <taxon>Pseudomonadati</taxon>
        <taxon>Pseudomonadota</taxon>
        <taxon>Alphaproteobacteria</taxon>
        <taxon>Rhodospirillales</taxon>
        <taxon>Rhodovibrionaceae</taxon>
        <taxon>Pelagibius</taxon>
    </lineage>
</organism>
<feature type="coiled-coil region" evidence="1">
    <location>
        <begin position="55"/>
        <end position="117"/>
    </location>
</feature>
<feature type="compositionally biased region" description="Polar residues" evidence="2">
    <location>
        <begin position="560"/>
        <end position="569"/>
    </location>
</feature>
<evidence type="ECO:0000256" key="2">
    <source>
        <dbReference type="SAM" id="MobiDB-lite"/>
    </source>
</evidence>
<feature type="compositionally biased region" description="Acidic residues" evidence="2">
    <location>
        <begin position="598"/>
        <end position="610"/>
    </location>
</feature>
<gene>
    <name evidence="3" type="ORF">HBA54_00020</name>
</gene>
<feature type="region of interest" description="Disordered" evidence="2">
    <location>
        <begin position="508"/>
        <end position="610"/>
    </location>
</feature>
<keyword evidence="4" id="KW-1185">Reference proteome</keyword>
<feature type="region of interest" description="Disordered" evidence="2">
    <location>
        <begin position="1"/>
        <end position="21"/>
    </location>
</feature>
<evidence type="ECO:0000313" key="3">
    <source>
        <dbReference type="EMBL" id="NIA66972.1"/>
    </source>
</evidence>
<proteinExistence type="predicted"/>
<feature type="compositionally biased region" description="Low complexity" evidence="2">
    <location>
        <begin position="548"/>
        <end position="559"/>
    </location>
</feature>
<comment type="caution">
    <text evidence="3">The sequence shown here is derived from an EMBL/GenBank/DDBJ whole genome shotgun (WGS) entry which is preliminary data.</text>
</comment>
<evidence type="ECO:0000313" key="4">
    <source>
        <dbReference type="Proteomes" id="UP000761264"/>
    </source>
</evidence>
<evidence type="ECO:0000256" key="1">
    <source>
        <dbReference type="SAM" id="Coils"/>
    </source>
</evidence>
<name>A0A967C5N7_9PROT</name>
<reference evidence="3" key="1">
    <citation type="submission" date="2020-03" db="EMBL/GenBank/DDBJ databases">
        <title>Genome of Pelagibius litoralis DSM 21314T.</title>
        <authorList>
            <person name="Wang G."/>
        </authorList>
    </citation>
    <scope>NUCLEOTIDE SEQUENCE</scope>
    <source>
        <strain evidence="3">DSM 21314</strain>
    </source>
</reference>